<evidence type="ECO:0000259" key="4">
    <source>
        <dbReference type="PROSITE" id="PS51203"/>
    </source>
</evidence>
<evidence type="ECO:0000313" key="5">
    <source>
        <dbReference type="EMBL" id="KOO31775.1"/>
    </source>
</evidence>
<dbReference type="PROSITE" id="PS51203">
    <property type="entry name" value="CS"/>
    <property type="match status" value="1"/>
</dbReference>
<evidence type="ECO:0000256" key="2">
    <source>
        <dbReference type="ARBA" id="ARBA00022490"/>
    </source>
</evidence>
<dbReference type="AlphaFoldDB" id="A0A0M0JYZ0"/>
<dbReference type="InterPro" id="IPR037898">
    <property type="entry name" value="NudC_fam"/>
</dbReference>
<keyword evidence="3" id="KW-1133">Transmembrane helix</keyword>
<protein>
    <submittedName>
        <fullName evidence="5">Nuclear movement protein</fullName>
    </submittedName>
</protein>
<dbReference type="InterPro" id="IPR013783">
    <property type="entry name" value="Ig-like_fold"/>
</dbReference>
<dbReference type="PANTHER" id="PTHR12356">
    <property type="entry name" value="NUCLEAR MOVEMENT PROTEIN NUDC"/>
    <property type="match status" value="1"/>
</dbReference>
<dbReference type="InterPro" id="IPR036116">
    <property type="entry name" value="FN3_sf"/>
</dbReference>
<dbReference type="SMART" id="SM00060">
    <property type="entry name" value="FN3"/>
    <property type="match status" value="1"/>
</dbReference>
<keyword evidence="2" id="KW-0963">Cytoplasm</keyword>
<dbReference type="InterPro" id="IPR007052">
    <property type="entry name" value="CS_dom"/>
</dbReference>
<comment type="subcellular location">
    <subcellularLocation>
        <location evidence="1">Cytoplasm</location>
    </subcellularLocation>
</comment>
<dbReference type="Pfam" id="PF04969">
    <property type="entry name" value="CS"/>
    <property type="match status" value="1"/>
</dbReference>
<dbReference type="GO" id="GO:0006457">
    <property type="term" value="P:protein folding"/>
    <property type="evidence" value="ECO:0007669"/>
    <property type="project" value="TreeGrafter"/>
</dbReference>
<dbReference type="GO" id="GO:0005737">
    <property type="term" value="C:cytoplasm"/>
    <property type="evidence" value="ECO:0007669"/>
    <property type="project" value="UniProtKB-SubCell"/>
</dbReference>
<keyword evidence="3" id="KW-0472">Membrane</keyword>
<feature type="transmembrane region" description="Helical" evidence="3">
    <location>
        <begin position="21"/>
        <end position="41"/>
    </location>
</feature>
<name>A0A0M0JYZ0_9EUKA</name>
<proteinExistence type="predicted"/>
<dbReference type="Gene3D" id="2.60.40.10">
    <property type="entry name" value="Immunoglobulins"/>
    <property type="match status" value="1"/>
</dbReference>
<keyword evidence="3" id="KW-0812">Transmembrane</keyword>
<keyword evidence="6" id="KW-1185">Reference proteome</keyword>
<comment type="caution">
    <text evidence="5">The sequence shown here is derived from an EMBL/GenBank/DDBJ whole genome shotgun (WGS) entry which is preliminary data.</text>
</comment>
<organism evidence="5 6">
    <name type="scientific">Chrysochromulina tobinii</name>
    <dbReference type="NCBI Taxonomy" id="1460289"/>
    <lineage>
        <taxon>Eukaryota</taxon>
        <taxon>Haptista</taxon>
        <taxon>Haptophyta</taxon>
        <taxon>Prymnesiophyceae</taxon>
        <taxon>Prymnesiales</taxon>
        <taxon>Chrysochromulinaceae</taxon>
        <taxon>Chrysochromulina</taxon>
    </lineage>
</organism>
<evidence type="ECO:0000256" key="3">
    <source>
        <dbReference type="SAM" id="Phobius"/>
    </source>
</evidence>
<dbReference type="SUPFAM" id="SSF49265">
    <property type="entry name" value="Fibronectin type III"/>
    <property type="match status" value="1"/>
</dbReference>
<evidence type="ECO:0000313" key="6">
    <source>
        <dbReference type="Proteomes" id="UP000037460"/>
    </source>
</evidence>
<feature type="domain" description="CS" evidence="4">
    <location>
        <begin position="238"/>
        <end position="340"/>
    </location>
</feature>
<dbReference type="Proteomes" id="UP000037460">
    <property type="component" value="Unassembled WGS sequence"/>
</dbReference>
<dbReference type="InterPro" id="IPR003961">
    <property type="entry name" value="FN3_dom"/>
</dbReference>
<dbReference type="Pfam" id="PF00041">
    <property type="entry name" value="fn3"/>
    <property type="match status" value="1"/>
</dbReference>
<dbReference type="Gene3D" id="2.60.40.790">
    <property type="match status" value="1"/>
</dbReference>
<sequence length="383" mass="42408">MSARSLWSAVYSNVLPKRKSVVRAFLFSLVGLLPFLIIMLIKKPQFLVPFLLLLGYVGHLLGLTSDIMKQLRWMKRLSEQGPIFWAAARGKRALVRFSRWCYGDAMDVLPAGLSDLGTSKRTSDSATIKWHHSSTSDFSTHWYEVQIRPVTVGEEATHGGGSSSGDGSVAAADSKAEEGWIPLLQKHEHKEVCLKPLSAGISYEARVRATNSKGSSPWSVLCFTTKQSPVLLHGGAGGVGEGYRWLQSLKDETITVTLFGLPALTKARQLEVSFRPSSLTVAWLPARKGAPALLEGELHGAIVPEECLWELKDADDGEGRELHMTLQKAQKDLPLWPRLLKGHPEADMSQVKREEKSLEEIMAELHKADPYGMSKVEKLKKEM</sequence>
<dbReference type="SUPFAM" id="SSF49764">
    <property type="entry name" value="HSP20-like chaperones"/>
    <property type="match status" value="1"/>
</dbReference>
<feature type="transmembrane region" description="Helical" evidence="3">
    <location>
        <begin position="47"/>
        <end position="68"/>
    </location>
</feature>
<dbReference type="CDD" id="cd06467">
    <property type="entry name" value="p23_NUDC_like"/>
    <property type="match status" value="1"/>
</dbReference>
<reference evidence="6" key="1">
    <citation type="journal article" date="2015" name="PLoS Genet.">
        <title>Genome Sequence and Transcriptome Analyses of Chrysochromulina tobin: Metabolic Tools for Enhanced Algal Fitness in the Prominent Order Prymnesiales (Haptophyceae).</title>
        <authorList>
            <person name="Hovde B.T."/>
            <person name="Deodato C.R."/>
            <person name="Hunsperger H.M."/>
            <person name="Ryken S.A."/>
            <person name="Yost W."/>
            <person name="Jha R.K."/>
            <person name="Patterson J."/>
            <person name="Monnat R.J. Jr."/>
            <person name="Barlow S.B."/>
            <person name="Starkenburg S.R."/>
            <person name="Cattolico R.A."/>
        </authorList>
    </citation>
    <scope>NUCLEOTIDE SEQUENCE</scope>
    <source>
        <strain evidence="6">CCMP291</strain>
    </source>
</reference>
<dbReference type="EMBL" id="JWZX01001935">
    <property type="protein sequence ID" value="KOO31775.1"/>
    <property type="molecule type" value="Genomic_DNA"/>
</dbReference>
<dbReference type="OrthoDB" id="416217at2759"/>
<dbReference type="GO" id="GO:0051082">
    <property type="term" value="F:unfolded protein binding"/>
    <property type="evidence" value="ECO:0007669"/>
    <property type="project" value="TreeGrafter"/>
</dbReference>
<dbReference type="CDD" id="cd00063">
    <property type="entry name" value="FN3"/>
    <property type="match status" value="1"/>
</dbReference>
<dbReference type="PANTHER" id="PTHR12356:SF3">
    <property type="entry name" value="NUCLEAR MIGRATION PROTEIN NUDC"/>
    <property type="match status" value="1"/>
</dbReference>
<evidence type="ECO:0000256" key="1">
    <source>
        <dbReference type="ARBA" id="ARBA00004496"/>
    </source>
</evidence>
<accession>A0A0M0JYZ0</accession>
<gene>
    <name evidence="5" type="ORF">Ctob_007404</name>
</gene>
<dbReference type="InterPro" id="IPR008978">
    <property type="entry name" value="HSP20-like_chaperone"/>
</dbReference>